<protein>
    <recommendedName>
        <fullName evidence="1">DUF305 domain-containing protein</fullName>
    </recommendedName>
</protein>
<dbReference type="InterPro" id="IPR012347">
    <property type="entry name" value="Ferritin-like"/>
</dbReference>
<dbReference type="Gene3D" id="1.20.1260.10">
    <property type="match status" value="1"/>
</dbReference>
<gene>
    <name evidence="2" type="ORF">BDD41_3929</name>
</gene>
<dbReference type="PANTHER" id="PTHR36933:SF1">
    <property type="entry name" value="SLL0788 PROTEIN"/>
    <property type="match status" value="1"/>
</dbReference>
<dbReference type="EMBL" id="QTUJ01000003">
    <property type="protein sequence ID" value="REF68851.1"/>
    <property type="molecule type" value="Genomic_DNA"/>
</dbReference>
<feature type="domain" description="DUF305" evidence="1">
    <location>
        <begin position="83"/>
        <end position="139"/>
    </location>
</feature>
<evidence type="ECO:0000313" key="3">
    <source>
        <dbReference type="Proteomes" id="UP000256941"/>
    </source>
</evidence>
<sequence>MNFARQGHHPHPTRPQEGRMNRLAPILAAGALAISAGLALAQDGDAHGDHMHADADGAATQAYVAAMERMHDDMMIEHTGDADVDFMRGMIPHHQGAIDMARIVLEHGSDPEVRKLAEEVIKAQEAEIAMMRKWLEERGE</sequence>
<proteinExistence type="predicted"/>
<organism evidence="2 3">
    <name type="scientific">Paracoccus versutus</name>
    <name type="common">Thiobacillus versutus</name>
    <dbReference type="NCBI Taxonomy" id="34007"/>
    <lineage>
        <taxon>Bacteria</taxon>
        <taxon>Pseudomonadati</taxon>
        <taxon>Pseudomonadota</taxon>
        <taxon>Alphaproteobacteria</taxon>
        <taxon>Rhodobacterales</taxon>
        <taxon>Paracoccaceae</taxon>
        <taxon>Paracoccus</taxon>
    </lineage>
</organism>
<name>A0A3D9XGW3_PARVE</name>
<dbReference type="Pfam" id="PF03713">
    <property type="entry name" value="DUF305"/>
    <property type="match status" value="1"/>
</dbReference>
<evidence type="ECO:0000259" key="1">
    <source>
        <dbReference type="Pfam" id="PF03713"/>
    </source>
</evidence>
<dbReference type="Proteomes" id="UP000256941">
    <property type="component" value="Unassembled WGS sequence"/>
</dbReference>
<dbReference type="PANTHER" id="PTHR36933">
    <property type="entry name" value="SLL0788 PROTEIN"/>
    <property type="match status" value="1"/>
</dbReference>
<accession>A0A3D9XGW3</accession>
<dbReference type="InterPro" id="IPR005183">
    <property type="entry name" value="DUF305_CopM-like"/>
</dbReference>
<dbReference type="AlphaFoldDB" id="A0A3D9XGW3"/>
<comment type="caution">
    <text evidence="2">The sequence shown here is derived from an EMBL/GenBank/DDBJ whole genome shotgun (WGS) entry which is preliminary data.</text>
</comment>
<reference evidence="2 3" key="1">
    <citation type="submission" date="2018-08" db="EMBL/GenBank/DDBJ databases">
        <title>Genomic Encyclopedia of Archaeal and Bacterial Type Strains, Phase II (KMG-II): from individual species to whole genera.</title>
        <authorList>
            <person name="Goeker M."/>
        </authorList>
    </citation>
    <scope>NUCLEOTIDE SEQUENCE [LARGE SCALE GENOMIC DNA]</scope>
    <source>
        <strain evidence="2 3">DSM 17099</strain>
    </source>
</reference>
<evidence type="ECO:0000313" key="2">
    <source>
        <dbReference type="EMBL" id="REF68851.1"/>
    </source>
</evidence>